<dbReference type="EMBL" id="GGEC01093250">
    <property type="protein sequence ID" value="MBX73734.1"/>
    <property type="molecule type" value="Transcribed_RNA"/>
</dbReference>
<feature type="chain" id="PRO_5015138150" evidence="1">
    <location>
        <begin position="19"/>
        <end position="64"/>
    </location>
</feature>
<keyword evidence="1" id="KW-0732">Signal</keyword>
<organism evidence="2">
    <name type="scientific">Rhizophora mucronata</name>
    <name type="common">Asiatic mangrove</name>
    <dbReference type="NCBI Taxonomy" id="61149"/>
    <lineage>
        <taxon>Eukaryota</taxon>
        <taxon>Viridiplantae</taxon>
        <taxon>Streptophyta</taxon>
        <taxon>Embryophyta</taxon>
        <taxon>Tracheophyta</taxon>
        <taxon>Spermatophyta</taxon>
        <taxon>Magnoliopsida</taxon>
        <taxon>eudicotyledons</taxon>
        <taxon>Gunneridae</taxon>
        <taxon>Pentapetalae</taxon>
        <taxon>rosids</taxon>
        <taxon>fabids</taxon>
        <taxon>Malpighiales</taxon>
        <taxon>Rhizophoraceae</taxon>
        <taxon>Rhizophora</taxon>
    </lineage>
</organism>
<feature type="signal peptide" evidence="1">
    <location>
        <begin position="1"/>
        <end position="18"/>
    </location>
</feature>
<accession>A0A2P2R3N2</accession>
<protein>
    <submittedName>
        <fullName evidence="2">Uncharacterized protein</fullName>
    </submittedName>
</protein>
<name>A0A2P2R3N2_RHIMU</name>
<evidence type="ECO:0000313" key="2">
    <source>
        <dbReference type="EMBL" id="MBX73734.1"/>
    </source>
</evidence>
<proteinExistence type="predicted"/>
<sequence length="64" mass="7301">MVMATLAYIPFWMDVLRSLLLSGGNACRYRTNLSIASAMHNDYYYGIPFSLSHFEDCTIFGKRA</sequence>
<dbReference type="AlphaFoldDB" id="A0A2P2R3N2"/>
<evidence type="ECO:0000256" key="1">
    <source>
        <dbReference type="SAM" id="SignalP"/>
    </source>
</evidence>
<reference evidence="2" key="1">
    <citation type="submission" date="2018-02" db="EMBL/GenBank/DDBJ databases">
        <title>Rhizophora mucronata_Transcriptome.</title>
        <authorList>
            <person name="Meera S.P."/>
            <person name="Sreeshan A."/>
            <person name="Augustine A."/>
        </authorList>
    </citation>
    <scope>NUCLEOTIDE SEQUENCE</scope>
    <source>
        <tissue evidence="2">Leaf</tissue>
    </source>
</reference>